<dbReference type="Proteomes" id="UP001055072">
    <property type="component" value="Unassembled WGS sequence"/>
</dbReference>
<proteinExistence type="predicted"/>
<accession>A0ACB8U3U6</accession>
<keyword evidence="2" id="KW-1185">Reference proteome</keyword>
<evidence type="ECO:0000313" key="2">
    <source>
        <dbReference type="Proteomes" id="UP001055072"/>
    </source>
</evidence>
<organism evidence="1 2">
    <name type="scientific">Irpex rosettiformis</name>
    <dbReference type="NCBI Taxonomy" id="378272"/>
    <lineage>
        <taxon>Eukaryota</taxon>
        <taxon>Fungi</taxon>
        <taxon>Dikarya</taxon>
        <taxon>Basidiomycota</taxon>
        <taxon>Agaricomycotina</taxon>
        <taxon>Agaricomycetes</taxon>
        <taxon>Polyporales</taxon>
        <taxon>Irpicaceae</taxon>
        <taxon>Irpex</taxon>
    </lineage>
</organism>
<protein>
    <submittedName>
        <fullName evidence="1">Acyl-CoA N-acyltransferase</fullName>
    </submittedName>
</protein>
<comment type="caution">
    <text evidence="1">The sequence shown here is derived from an EMBL/GenBank/DDBJ whole genome shotgun (WGS) entry which is preliminary data.</text>
</comment>
<sequence length="162" mass="18695">MSIPPHEIIVIPAFGEEGREVLWQQCFDVRLDVFHHEQGFPAETEKDDLEDVGTHFLLRLTPSLKPVGTIRATRGNGYYKLSRLAVLKDYRQYRFGRELVQALEDWVRADAKNNRLSVAKIHSHSQLYVKPFYAKFGYESEGDEFDEDGAPHQLMVCTVQID</sequence>
<evidence type="ECO:0000313" key="1">
    <source>
        <dbReference type="EMBL" id="KAI0089057.1"/>
    </source>
</evidence>
<reference evidence="1" key="1">
    <citation type="journal article" date="2021" name="Environ. Microbiol.">
        <title>Gene family expansions and transcriptome signatures uncover fungal adaptations to wood decay.</title>
        <authorList>
            <person name="Hage H."/>
            <person name="Miyauchi S."/>
            <person name="Viragh M."/>
            <person name="Drula E."/>
            <person name="Min B."/>
            <person name="Chaduli D."/>
            <person name="Navarro D."/>
            <person name="Favel A."/>
            <person name="Norest M."/>
            <person name="Lesage-Meessen L."/>
            <person name="Balint B."/>
            <person name="Merenyi Z."/>
            <person name="de Eugenio L."/>
            <person name="Morin E."/>
            <person name="Martinez A.T."/>
            <person name="Baldrian P."/>
            <person name="Stursova M."/>
            <person name="Martinez M.J."/>
            <person name="Novotny C."/>
            <person name="Magnuson J.K."/>
            <person name="Spatafora J.W."/>
            <person name="Maurice S."/>
            <person name="Pangilinan J."/>
            <person name="Andreopoulos W."/>
            <person name="LaButti K."/>
            <person name="Hundley H."/>
            <person name="Na H."/>
            <person name="Kuo A."/>
            <person name="Barry K."/>
            <person name="Lipzen A."/>
            <person name="Henrissat B."/>
            <person name="Riley R."/>
            <person name="Ahrendt S."/>
            <person name="Nagy L.G."/>
            <person name="Grigoriev I.V."/>
            <person name="Martin F."/>
            <person name="Rosso M.N."/>
        </authorList>
    </citation>
    <scope>NUCLEOTIDE SEQUENCE</scope>
    <source>
        <strain evidence="1">CBS 384.51</strain>
    </source>
</reference>
<dbReference type="EMBL" id="MU274911">
    <property type="protein sequence ID" value="KAI0089057.1"/>
    <property type="molecule type" value="Genomic_DNA"/>
</dbReference>
<gene>
    <name evidence="1" type="ORF">BDY19DRAFT_890096</name>
</gene>
<name>A0ACB8U3U6_9APHY</name>